<accession>A0A9P7D1I1</accession>
<name>A0A9P7D1I1_9AGAM</name>
<gene>
    <name evidence="2" type="ORF">EV702DRAFT_1046457</name>
</gene>
<organism evidence="2 3">
    <name type="scientific">Suillus placidus</name>
    <dbReference type="NCBI Taxonomy" id="48579"/>
    <lineage>
        <taxon>Eukaryota</taxon>
        <taxon>Fungi</taxon>
        <taxon>Dikarya</taxon>
        <taxon>Basidiomycota</taxon>
        <taxon>Agaricomycotina</taxon>
        <taxon>Agaricomycetes</taxon>
        <taxon>Agaricomycetidae</taxon>
        <taxon>Boletales</taxon>
        <taxon>Suillineae</taxon>
        <taxon>Suillaceae</taxon>
        <taxon>Suillus</taxon>
    </lineage>
</organism>
<proteinExistence type="predicted"/>
<dbReference type="Proteomes" id="UP000714275">
    <property type="component" value="Unassembled WGS sequence"/>
</dbReference>
<dbReference type="EMBL" id="JABBWD010000029">
    <property type="protein sequence ID" value="KAG1776069.1"/>
    <property type="molecule type" value="Genomic_DNA"/>
</dbReference>
<evidence type="ECO:0000256" key="1">
    <source>
        <dbReference type="SAM" id="MobiDB-lite"/>
    </source>
</evidence>
<feature type="region of interest" description="Disordered" evidence="1">
    <location>
        <begin position="95"/>
        <end position="146"/>
    </location>
</feature>
<keyword evidence="3" id="KW-1185">Reference proteome</keyword>
<evidence type="ECO:0000313" key="2">
    <source>
        <dbReference type="EMBL" id="KAG1776069.1"/>
    </source>
</evidence>
<reference evidence="2" key="1">
    <citation type="journal article" date="2020" name="New Phytol.">
        <title>Comparative genomics reveals dynamic genome evolution in host specialist ectomycorrhizal fungi.</title>
        <authorList>
            <person name="Lofgren L.A."/>
            <person name="Nguyen N.H."/>
            <person name="Vilgalys R."/>
            <person name="Ruytinx J."/>
            <person name="Liao H.L."/>
            <person name="Branco S."/>
            <person name="Kuo A."/>
            <person name="LaButti K."/>
            <person name="Lipzen A."/>
            <person name="Andreopoulos W."/>
            <person name="Pangilinan J."/>
            <person name="Riley R."/>
            <person name="Hundley H."/>
            <person name="Na H."/>
            <person name="Barry K."/>
            <person name="Grigoriev I.V."/>
            <person name="Stajich J.E."/>
            <person name="Kennedy P.G."/>
        </authorList>
    </citation>
    <scope>NUCLEOTIDE SEQUENCE</scope>
    <source>
        <strain evidence="2">DOB743</strain>
    </source>
</reference>
<dbReference type="AlphaFoldDB" id="A0A9P7D1I1"/>
<comment type="caution">
    <text evidence="2">The sequence shown here is derived from an EMBL/GenBank/DDBJ whole genome shotgun (WGS) entry which is preliminary data.</text>
</comment>
<dbReference type="OrthoDB" id="2687017at2759"/>
<evidence type="ECO:0000313" key="3">
    <source>
        <dbReference type="Proteomes" id="UP000714275"/>
    </source>
</evidence>
<protein>
    <submittedName>
        <fullName evidence="2">Uncharacterized protein</fullName>
    </submittedName>
</protein>
<sequence>MFQPLPTSDPYAFPRFLHKLLPFSSCANAVHTEPRNLLDFPCSSLLYPPYLVLIYLERRRHPPPTTQSSTINTSPKLASPLHRLWPLHTNHASPPTVDVPLAPGKLRNVAAGAPGDHDDDDLIRDEDYVSPPPSPNPAGSRPGIVNTGQHGSGRFCFCF</sequence>